<dbReference type="GO" id="GO:0005524">
    <property type="term" value="F:ATP binding"/>
    <property type="evidence" value="ECO:0007669"/>
    <property type="project" value="UniProtKB-UniRule"/>
</dbReference>
<dbReference type="Gene3D" id="3.30.420.40">
    <property type="match status" value="2"/>
</dbReference>
<evidence type="ECO:0000256" key="1">
    <source>
        <dbReference type="HAMAP-Rule" id="MF_01270"/>
    </source>
</evidence>
<comment type="pathway">
    <text evidence="1">Amino-sugar metabolism; 1,6-anhydro-N-acetylmuramate degradation.</text>
</comment>
<gene>
    <name evidence="2" type="primary">anmK_1</name>
    <name evidence="1" type="synonym">anmK</name>
    <name evidence="2" type="ORF">NCTC10313_00039</name>
</gene>
<dbReference type="NCBIfam" id="NF007148">
    <property type="entry name" value="PRK09585.3-2"/>
    <property type="match status" value="1"/>
</dbReference>
<reference evidence="2 3" key="1">
    <citation type="submission" date="2018-06" db="EMBL/GenBank/DDBJ databases">
        <authorList>
            <consortium name="Pathogen Informatics"/>
            <person name="Doyle S."/>
        </authorList>
    </citation>
    <scope>NUCLEOTIDE SEQUENCE [LARGE SCALE GENOMIC DNA]</scope>
    <source>
        <strain evidence="2 3">NCTC10313</strain>
    </source>
</reference>
<dbReference type="PANTHER" id="PTHR30605:SF0">
    <property type="entry name" value="ANHYDRO-N-ACETYLMURAMIC ACID KINASE"/>
    <property type="match status" value="1"/>
</dbReference>
<dbReference type="PANTHER" id="PTHR30605">
    <property type="entry name" value="ANHYDRO-N-ACETYLMURAMIC ACID KINASE"/>
    <property type="match status" value="1"/>
</dbReference>
<dbReference type="GO" id="GO:0016773">
    <property type="term" value="F:phosphotransferase activity, alcohol group as acceptor"/>
    <property type="evidence" value="ECO:0007669"/>
    <property type="project" value="UniProtKB-UniRule"/>
</dbReference>
<comment type="pathway">
    <text evidence="1">Cell wall biogenesis; peptidoglycan recycling.</text>
</comment>
<keyword evidence="1" id="KW-0067">ATP-binding</keyword>
<comment type="similarity">
    <text evidence="1">Belongs to the anhydro-N-acetylmuramic acid kinase family.</text>
</comment>
<keyword evidence="1" id="KW-0547">Nucleotide-binding</keyword>
<dbReference type="Proteomes" id="UP000254487">
    <property type="component" value="Unassembled WGS sequence"/>
</dbReference>
<accession>A0A377YU53</accession>
<keyword evidence="1 2" id="KW-0808">Transferase</keyword>
<sequence>MTNEFYVGLMSGTSLDGVDAVLMDLSGTKPTLMAAGFTTMPDDLRTELSMLCLKGMASLKNLGELDHRLGELYARAVNELLASQNMNAADVKGIGCHGQTVWHAPWGEYPFTMQIGDANIIAARTGITTVADFRRKDIAFGGQGAPLVPAFHEALFKQPDSVTVVLNIGGISNISILNSGQPTLGYDTGPGNLLIDAWTEQHLGERFDRDAAWASTGEVDLSLLDHLMDEAFFSQTAPKSTGRELFSLTWLKDKLNNFRNVAAHDVQATLVELTALSISRELQKLPENKTTQQLLVCGGGAKNPLLMQRLTLLLPSWTVGTTTENGLDVDYVEAAAFAWLAFQRLNNRPGNLPSVTGASQLVSLGAIYPADRFQPLGILNDR</sequence>
<evidence type="ECO:0000313" key="3">
    <source>
        <dbReference type="Proteomes" id="UP000254487"/>
    </source>
</evidence>
<keyword evidence="1 2" id="KW-0418">Kinase</keyword>
<organism evidence="2 3">
    <name type="scientific">Klebsiella pneumoniae subsp. ozaenae</name>
    <dbReference type="NCBI Taxonomy" id="574"/>
    <lineage>
        <taxon>Bacteria</taxon>
        <taxon>Pseudomonadati</taxon>
        <taxon>Pseudomonadota</taxon>
        <taxon>Gammaproteobacteria</taxon>
        <taxon>Enterobacterales</taxon>
        <taxon>Enterobacteriaceae</taxon>
        <taxon>Klebsiella/Raoultella group</taxon>
        <taxon>Klebsiella</taxon>
        <taxon>Klebsiella pneumoniae complex</taxon>
    </lineage>
</organism>
<dbReference type="GO" id="GO:0009254">
    <property type="term" value="P:peptidoglycan turnover"/>
    <property type="evidence" value="ECO:0007669"/>
    <property type="project" value="UniProtKB-UniRule"/>
</dbReference>
<comment type="function">
    <text evidence="1">Catalyzes the specific phosphorylation of 1,6-anhydro-N-acetylmuramic acid (anhMurNAc) with the simultaneous cleavage of the 1,6-anhydro ring, generating MurNAc-6-P. Is required for the utilization of anhMurNAc either imported from the medium or derived from its own cell wall murein, and thus plays a role in cell wall recycling.</text>
</comment>
<name>A0A377YU53_KLEPO</name>
<proteinExistence type="inferred from homology"/>
<dbReference type="HAMAP" id="MF_01270">
    <property type="entry name" value="AnhMurNAc_kinase"/>
    <property type="match status" value="1"/>
</dbReference>
<dbReference type="NCBIfam" id="NF007139">
    <property type="entry name" value="PRK09585.1-3"/>
    <property type="match status" value="1"/>
</dbReference>
<dbReference type="GO" id="GO:0006040">
    <property type="term" value="P:amino sugar metabolic process"/>
    <property type="evidence" value="ECO:0007669"/>
    <property type="project" value="InterPro"/>
</dbReference>
<dbReference type="UniPathway" id="UPA00343"/>
<dbReference type="SUPFAM" id="SSF53067">
    <property type="entry name" value="Actin-like ATPase domain"/>
    <property type="match status" value="1"/>
</dbReference>
<keyword evidence="1" id="KW-0119">Carbohydrate metabolism</keyword>
<dbReference type="AlphaFoldDB" id="A0A377YU53"/>
<dbReference type="GO" id="GO:0097175">
    <property type="term" value="P:1,6-anhydro-N-acetyl-beta-muramic acid catabolic process"/>
    <property type="evidence" value="ECO:0007669"/>
    <property type="project" value="UniProtKB-UniRule"/>
</dbReference>
<dbReference type="EMBL" id="UGLW01000001">
    <property type="protein sequence ID" value="STU54297.1"/>
    <property type="molecule type" value="Genomic_DNA"/>
</dbReference>
<dbReference type="InterPro" id="IPR005338">
    <property type="entry name" value="Anhydro_N_Ac-Mur_kinase"/>
</dbReference>
<dbReference type="CDD" id="cd24050">
    <property type="entry name" value="ASKHA_NBD_ANMK"/>
    <property type="match status" value="1"/>
</dbReference>
<dbReference type="EC" id="2.7.1.170" evidence="1"/>
<comment type="catalytic activity">
    <reaction evidence="1">
        <text>1,6-anhydro-N-acetyl-beta-muramate + ATP + H2O = N-acetyl-D-muramate 6-phosphate + ADP + H(+)</text>
        <dbReference type="Rhea" id="RHEA:24952"/>
        <dbReference type="ChEBI" id="CHEBI:15377"/>
        <dbReference type="ChEBI" id="CHEBI:15378"/>
        <dbReference type="ChEBI" id="CHEBI:30616"/>
        <dbReference type="ChEBI" id="CHEBI:58690"/>
        <dbReference type="ChEBI" id="CHEBI:58722"/>
        <dbReference type="ChEBI" id="CHEBI:456216"/>
        <dbReference type="EC" id="2.7.1.170"/>
    </reaction>
</comment>
<protein>
    <recommendedName>
        <fullName evidence="1">Anhydro-N-acetylmuramic acid kinase</fullName>
        <ecNumber evidence="1">2.7.1.170</ecNumber>
    </recommendedName>
    <alternativeName>
        <fullName evidence="1">AnhMurNAc kinase</fullName>
    </alternativeName>
</protein>
<feature type="binding site" evidence="1">
    <location>
        <begin position="12"/>
        <end position="19"/>
    </location>
    <ligand>
        <name>ATP</name>
        <dbReference type="ChEBI" id="CHEBI:30616"/>
    </ligand>
</feature>
<dbReference type="UniPathway" id="UPA00544"/>
<dbReference type="Pfam" id="PF03702">
    <property type="entry name" value="AnmK"/>
    <property type="match status" value="1"/>
</dbReference>
<dbReference type="InterPro" id="IPR043129">
    <property type="entry name" value="ATPase_NBD"/>
</dbReference>
<dbReference type="GO" id="GO:0016301">
    <property type="term" value="F:kinase activity"/>
    <property type="evidence" value="ECO:0007669"/>
    <property type="project" value="UniProtKB-KW"/>
</dbReference>
<evidence type="ECO:0000313" key="2">
    <source>
        <dbReference type="EMBL" id="STU54297.1"/>
    </source>
</evidence>